<proteinExistence type="predicted"/>
<reference evidence="2" key="1">
    <citation type="submission" date="2021-02" db="EMBL/GenBank/DDBJ databases">
        <authorList>
            <person name="Dougan E. K."/>
            <person name="Rhodes N."/>
            <person name="Thang M."/>
            <person name="Chan C."/>
        </authorList>
    </citation>
    <scope>NUCLEOTIDE SEQUENCE</scope>
</reference>
<feature type="domain" description="Integrase catalytic" evidence="1">
    <location>
        <begin position="213"/>
        <end position="394"/>
    </location>
</feature>
<dbReference type="OrthoDB" id="444280at2759"/>
<comment type="caution">
    <text evidence="2">The sequence shown here is derived from an EMBL/GenBank/DDBJ whole genome shotgun (WGS) entry which is preliminary data.</text>
</comment>
<dbReference type="GO" id="GO:0015074">
    <property type="term" value="P:DNA integration"/>
    <property type="evidence" value="ECO:0007669"/>
    <property type="project" value="InterPro"/>
</dbReference>
<dbReference type="Pfam" id="PF07727">
    <property type="entry name" value="RVT_2"/>
    <property type="match status" value="1"/>
</dbReference>
<sequence>LETSLREAGDERYNAHIDEEDIWLAEALNAEETRIETWQPSGECSLHSVFFLDITRREDSWLPILKEAEAQLEGKVRPDRVMPPNTPFFEQVKALVPWKLTRVQICRTPMQRRLPVDLIQEGAKHRGVALWYNDGSVELEAEAISTILVKTAVETEEQDMLRPHVLRRIHTNLGHPPTATLVRHLTAAGASEQAVQAARHLRCEVCRRVQPPRQPRPAKVFTPRRFNDRLGMDILFLKDITGAVHMYLSQVDYATCYHALSYLVDRSENTILQVVNGWMTYFGCPDEVIADAEGSFRGFKWENLASQSSVKLRLVPADSHWQLGKVERHGGTVKYMVARLVSQFSPVGAQELSLIVAACAAAKNSLMRCPAACGTNMRGSHDSLSPLRVRLCTQGGRPFEIGQRIAYYRKRNAADGEGTNEGYRQGTIVAVEGQTVWVRNTKGRLISAAKEQIQHIAGEEEWWSLPPLEQDLLKTVTRIFVISTLPWLFALLPTLFLNLLTIFVLLKGWILLYVDENLLLLLSDQLYLFWTQTLHHDGGGVKARHPFLLEQDKTFFLLYLKIEHRRSQDSGTTASLQRHLEQAMEDAGGHQELNLLVTNMSPIRKLPRYSAFVENAVNNVMEQEAVDRRFVEKTFGWDGSPSELQPFFENNAYLAAAHLFGDHAEPALSAGPPGDNASGQHATAHVTHAKAVPASERLAKQLFQEKKFDKTTCYQLLDAVQLESDKRATHAHSAGSLVLGLFSHGGMRGITKATKIRPALSRPSPSARTFERKNTATFQGERYSITAFTTRSIVDAERHVRRRLQRSGFFAPTKSATCWTCDDEESDRELDFRDQDIHEAYPVREWQTPGEGEVAIMETTDEEADGQPLSRVAHMARKKELPWRSIPAAEVPKFVQAVIDEWSEWTKWSSCRPVHLAIDKIDPSLVLRSRVCYRCKTKDDSSVKPKARIVVAGFKDPRLPLLTRDAPVLSRAGLQCLLQWTASNKGVLYNPDCKSAFLQGVPDTERPEQIFMRPPSDDISKQATPDWSLPTLLYRLSAPVYGQANAPRRWFLHVQKTWRSLNWTPHSLDPCLWVLKKDGKVQAVLGLHVDDVLMSNLPGLEHLLAHLVQQPDGSITVDQTHYVSEIATTKTSLAPETLLSEHPELVSEFRSGIGSLQWISGTTRGDISADTSLLQKSPKDLTVGDLQEVNSVLKYVRATKDAFFRIIPIPFEELVVVTYGDSGFANAPGGKSQGGLVVTATDRRAFQERRPASLLEWRSYRHERVLRSTLAAEAASLDKAEDYGNFIAAMLSELADGKHIASMQQAPLFEVVPVTDARSLWDAVHR</sequence>
<accession>A0A812YE01</accession>
<organism evidence="2 3">
    <name type="scientific">Symbiodinium pilosum</name>
    <name type="common">Dinoflagellate</name>
    <dbReference type="NCBI Taxonomy" id="2952"/>
    <lineage>
        <taxon>Eukaryota</taxon>
        <taxon>Sar</taxon>
        <taxon>Alveolata</taxon>
        <taxon>Dinophyceae</taxon>
        <taxon>Suessiales</taxon>
        <taxon>Symbiodiniaceae</taxon>
        <taxon>Symbiodinium</taxon>
    </lineage>
</organism>
<gene>
    <name evidence="2" type="primary">GIP</name>
    <name evidence="2" type="ORF">SPIL2461_LOCUS23088</name>
</gene>
<evidence type="ECO:0000313" key="3">
    <source>
        <dbReference type="Proteomes" id="UP000649617"/>
    </source>
</evidence>
<protein>
    <submittedName>
        <fullName evidence="2">GIP protein</fullName>
    </submittedName>
</protein>
<name>A0A812YE01_SYMPI</name>
<dbReference type="InterPro" id="IPR012337">
    <property type="entry name" value="RNaseH-like_sf"/>
</dbReference>
<evidence type="ECO:0000313" key="2">
    <source>
        <dbReference type="EMBL" id="CAE7778397.1"/>
    </source>
</evidence>
<dbReference type="InterPro" id="IPR036397">
    <property type="entry name" value="RNaseH_sf"/>
</dbReference>
<dbReference type="Gene3D" id="3.30.420.10">
    <property type="entry name" value="Ribonuclease H-like superfamily/Ribonuclease H"/>
    <property type="match status" value="1"/>
</dbReference>
<feature type="non-terminal residue" evidence="2">
    <location>
        <position position="1"/>
    </location>
</feature>
<dbReference type="PROSITE" id="PS50994">
    <property type="entry name" value="INTEGRASE"/>
    <property type="match status" value="1"/>
</dbReference>
<dbReference type="Proteomes" id="UP000649617">
    <property type="component" value="Unassembled WGS sequence"/>
</dbReference>
<dbReference type="GO" id="GO:0003676">
    <property type="term" value="F:nucleic acid binding"/>
    <property type="evidence" value="ECO:0007669"/>
    <property type="project" value="InterPro"/>
</dbReference>
<keyword evidence="3" id="KW-1185">Reference proteome</keyword>
<feature type="non-terminal residue" evidence="2">
    <location>
        <position position="1326"/>
    </location>
</feature>
<dbReference type="InterPro" id="IPR001584">
    <property type="entry name" value="Integrase_cat-core"/>
</dbReference>
<dbReference type="InterPro" id="IPR013103">
    <property type="entry name" value="RVT_2"/>
</dbReference>
<evidence type="ECO:0000259" key="1">
    <source>
        <dbReference type="PROSITE" id="PS50994"/>
    </source>
</evidence>
<dbReference type="SUPFAM" id="SSF53098">
    <property type="entry name" value="Ribonuclease H-like"/>
    <property type="match status" value="1"/>
</dbReference>
<dbReference type="EMBL" id="CAJNIZ010047921">
    <property type="protein sequence ID" value="CAE7778397.1"/>
    <property type="molecule type" value="Genomic_DNA"/>
</dbReference>